<dbReference type="Gene3D" id="1.10.3680.10">
    <property type="entry name" value="TerB-like"/>
    <property type="match status" value="1"/>
</dbReference>
<evidence type="ECO:0000313" key="1">
    <source>
        <dbReference type="EMBL" id="HJD43522.1"/>
    </source>
</evidence>
<proteinExistence type="predicted"/>
<dbReference type="InterPro" id="IPR029024">
    <property type="entry name" value="TerB-like"/>
</dbReference>
<reference evidence="1" key="1">
    <citation type="journal article" date="2021" name="PeerJ">
        <title>Extensive microbial diversity within the chicken gut microbiome revealed by metagenomics and culture.</title>
        <authorList>
            <person name="Gilroy R."/>
            <person name="Ravi A."/>
            <person name="Getino M."/>
            <person name="Pursley I."/>
            <person name="Horton D.L."/>
            <person name="Alikhan N.F."/>
            <person name="Baker D."/>
            <person name="Gharbi K."/>
            <person name="Hall N."/>
            <person name="Watson M."/>
            <person name="Adriaenssens E.M."/>
            <person name="Foster-Nyarko E."/>
            <person name="Jarju S."/>
            <person name="Secka A."/>
            <person name="Antonio M."/>
            <person name="Oren A."/>
            <person name="Chaudhuri R.R."/>
            <person name="La Ragione R."/>
            <person name="Hildebrand F."/>
            <person name="Pallen M.J."/>
        </authorList>
    </citation>
    <scope>NUCLEOTIDE SEQUENCE</scope>
    <source>
        <strain evidence="1">9264</strain>
    </source>
</reference>
<dbReference type="Proteomes" id="UP000823889">
    <property type="component" value="Unassembled WGS sequence"/>
</dbReference>
<dbReference type="AlphaFoldDB" id="A0A9D2RFM9"/>
<evidence type="ECO:0000313" key="2">
    <source>
        <dbReference type="Proteomes" id="UP000823889"/>
    </source>
</evidence>
<dbReference type="CDD" id="cd07178">
    <property type="entry name" value="terB_like_YebE"/>
    <property type="match status" value="1"/>
</dbReference>
<name>A0A9D2RFM9_9BURK</name>
<accession>A0A9D2RFM9</accession>
<comment type="caution">
    <text evidence="1">The sequence shown here is derived from an EMBL/GenBank/DDBJ whole genome shotgun (WGS) entry which is preliminary data.</text>
</comment>
<dbReference type="Pfam" id="PF04391">
    <property type="entry name" value="DUF533"/>
    <property type="match status" value="1"/>
</dbReference>
<protein>
    <submittedName>
        <fullName evidence="1">Tellurite resistance TerB family protein</fullName>
    </submittedName>
</protein>
<dbReference type="EMBL" id="DWUQ01000012">
    <property type="protein sequence ID" value="HJD43522.1"/>
    <property type="molecule type" value="Genomic_DNA"/>
</dbReference>
<sequence>MSIQNMLQQLLASAQNMASETKARSPSEGAAQGFSTKSFAGGALSGGALALLMGNKKFRKMGTKVATYGGAAALGALALRAYQDWQSKPAQAEQGTVEPTVAPAAVYLPEPELEERSRTILIAMIAAAKADGHLSKDEQALLDQEFAKLSAAPSEQQWLQEQLNQPADPVAIASLVKSPAEGAEVYLASVLISGADTFMERAYLDELARQLKLEEGYKQHLEKLVLEQ</sequence>
<dbReference type="InterPro" id="IPR007486">
    <property type="entry name" value="YebE"/>
</dbReference>
<gene>
    <name evidence="1" type="ORF">H9906_00645</name>
</gene>
<dbReference type="SUPFAM" id="SSF158682">
    <property type="entry name" value="TerB-like"/>
    <property type="match status" value="1"/>
</dbReference>
<reference evidence="1" key="2">
    <citation type="submission" date="2021-04" db="EMBL/GenBank/DDBJ databases">
        <authorList>
            <person name="Gilroy R."/>
        </authorList>
    </citation>
    <scope>NUCLEOTIDE SEQUENCE</scope>
    <source>
        <strain evidence="1">9264</strain>
    </source>
</reference>
<organism evidence="1 2">
    <name type="scientific">Candidatus Paenalcaligenes intestinipullorum</name>
    <dbReference type="NCBI Taxonomy" id="2838718"/>
    <lineage>
        <taxon>Bacteria</taxon>
        <taxon>Pseudomonadati</taxon>
        <taxon>Pseudomonadota</taxon>
        <taxon>Betaproteobacteria</taxon>
        <taxon>Burkholderiales</taxon>
        <taxon>Alcaligenaceae</taxon>
        <taxon>Paenalcaligenes</taxon>
    </lineage>
</organism>